<dbReference type="Proteomes" id="UP000267821">
    <property type="component" value="Unassembled WGS sequence"/>
</dbReference>
<dbReference type="FunCoup" id="A0A3N4M2U2">
    <property type="interactions" value="280"/>
</dbReference>
<gene>
    <name evidence="2" type="ORF">L211DRAFT_777895</name>
</gene>
<dbReference type="GO" id="GO:0007039">
    <property type="term" value="P:protein catabolic process in the vacuole"/>
    <property type="evidence" value="ECO:0007669"/>
    <property type="project" value="TreeGrafter"/>
</dbReference>
<feature type="non-terminal residue" evidence="2">
    <location>
        <position position="1"/>
    </location>
</feature>
<sequence>ISCSFLRPGARFVGKQSCGSQQYEVQVDLKHVDMSESFLCGYLRIKGLTDNHPTLTTYFEAEMIGPKYSFQTRHREWGADEKTDFQHWAKFPAYRPISQQAKKPDYIYKNFAQREYIFMRWKEYFLVPDHRVRQICGASFEGFYYVCFHQLTGSVSGIYYHTKSEKFQKLELSYVNEKTFGTFEFR</sequence>
<evidence type="ECO:0000256" key="1">
    <source>
        <dbReference type="ARBA" id="ARBA00061469"/>
    </source>
</evidence>
<organism evidence="2 3">
    <name type="scientific">Terfezia boudieri ATCC MYA-4762</name>
    <dbReference type="NCBI Taxonomy" id="1051890"/>
    <lineage>
        <taxon>Eukaryota</taxon>
        <taxon>Fungi</taxon>
        <taxon>Dikarya</taxon>
        <taxon>Ascomycota</taxon>
        <taxon>Pezizomycotina</taxon>
        <taxon>Pezizomycetes</taxon>
        <taxon>Pezizales</taxon>
        <taxon>Pezizaceae</taxon>
        <taxon>Terfezia</taxon>
    </lineage>
</organism>
<dbReference type="STRING" id="1051890.A0A3N4M2U2"/>
<dbReference type="GO" id="GO:0006623">
    <property type="term" value="P:protein targeting to vacuole"/>
    <property type="evidence" value="ECO:0007669"/>
    <property type="project" value="TreeGrafter"/>
</dbReference>
<dbReference type="GO" id="GO:0043161">
    <property type="term" value="P:proteasome-mediated ubiquitin-dependent protein catabolic process"/>
    <property type="evidence" value="ECO:0007669"/>
    <property type="project" value="TreeGrafter"/>
</dbReference>
<reference evidence="2 3" key="1">
    <citation type="journal article" date="2018" name="Nat. Ecol. Evol.">
        <title>Pezizomycetes genomes reveal the molecular basis of ectomycorrhizal truffle lifestyle.</title>
        <authorList>
            <person name="Murat C."/>
            <person name="Payen T."/>
            <person name="Noel B."/>
            <person name="Kuo A."/>
            <person name="Morin E."/>
            <person name="Chen J."/>
            <person name="Kohler A."/>
            <person name="Krizsan K."/>
            <person name="Balestrini R."/>
            <person name="Da Silva C."/>
            <person name="Montanini B."/>
            <person name="Hainaut M."/>
            <person name="Levati E."/>
            <person name="Barry K.W."/>
            <person name="Belfiori B."/>
            <person name="Cichocki N."/>
            <person name="Clum A."/>
            <person name="Dockter R.B."/>
            <person name="Fauchery L."/>
            <person name="Guy J."/>
            <person name="Iotti M."/>
            <person name="Le Tacon F."/>
            <person name="Lindquist E.A."/>
            <person name="Lipzen A."/>
            <person name="Malagnac F."/>
            <person name="Mello A."/>
            <person name="Molinier V."/>
            <person name="Miyauchi S."/>
            <person name="Poulain J."/>
            <person name="Riccioni C."/>
            <person name="Rubini A."/>
            <person name="Sitrit Y."/>
            <person name="Splivallo R."/>
            <person name="Traeger S."/>
            <person name="Wang M."/>
            <person name="Zifcakova L."/>
            <person name="Wipf D."/>
            <person name="Zambonelli A."/>
            <person name="Paolocci F."/>
            <person name="Nowrousian M."/>
            <person name="Ottonello S."/>
            <person name="Baldrian P."/>
            <person name="Spatafora J.W."/>
            <person name="Henrissat B."/>
            <person name="Nagy L.G."/>
            <person name="Aury J.M."/>
            <person name="Wincker P."/>
            <person name="Grigoriev I.V."/>
            <person name="Bonfante P."/>
            <person name="Martin F.M."/>
        </authorList>
    </citation>
    <scope>NUCLEOTIDE SEQUENCE [LARGE SCALE GENOMIC DNA]</scope>
    <source>
        <strain evidence="2 3">ATCC MYA-4762</strain>
    </source>
</reference>
<keyword evidence="3" id="KW-1185">Reference proteome</keyword>
<dbReference type="InterPro" id="IPR018618">
    <property type="entry name" value="GID4/10-like"/>
</dbReference>
<dbReference type="Pfam" id="PF09783">
    <property type="entry name" value="Vac_ImportDeg"/>
    <property type="match status" value="1"/>
</dbReference>
<proteinExistence type="inferred from homology"/>
<evidence type="ECO:0000313" key="3">
    <source>
        <dbReference type="Proteomes" id="UP000267821"/>
    </source>
</evidence>
<dbReference type="PANTHER" id="PTHR14534:SF3">
    <property type="entry name" value="GID COMPLEX SUBUNIT 4 HOMOLOG"/>
    <property type="match status" value="1"/>
</dbReference>
<dbReference type="EMBL" id="ML121529">
    <property type="protein sequence ID" value="RPB28268.1"/>
    <property type="molecule type" value="Genomic_DNA"/>
</dbReference>
<name>A0A3N4M2U2_9PEZI</name>
<evidence type="ECO:0008006" key="4">
    <source>
        <dbReference type="Google" id="ProtNLM"/>
    </source>
</evidence>
<dbReference type="GO" id="GO:0034657">
    <property type="term" value="C:GID complex"/>
    <property type="evidence" value="ECO:0007669"/>
    <property type="project" value="TreeGrafter"/>
</dbReference>
<dbReference type="GO" id="GO:0045721">
    <property type="term" value="P:negative regulation of gluconeogenesis"/>
    <property type="evidence" value="ECO:0007669"/>
    <property type="project" value="TreeGrafter"/>
</dbReference>
<protein>
    <recommendedName>
        <fullName evidence="4">Vacuolar import and degradation protein</fullName>
    </recommendedName>
</protein>
<comment type="similarity">
    <text evidence="1">Belongs to the GID4/VID24 family.</text>
</comment>
<accession>A0A3N4M2U2</accession>
<dbReference type="InParanoid" id="A0A3N4M2U2"/>
<dbReference type="GO" id="GO:0005773">
    <property type="term" value="C:vacuole"/>
    <property type="evidence" value="ECO:0007669"/>
    <property type="project" value="GOC"/>
</dbReference>
<evidence type="ECO:0000313" key="2">
    <source>
        <dbReference type="EMBL" id="RPB28268.1"/>
    </source>
</evidence>
<dbReference type="PANTHER" id="PTHR14534">
    <property type="entry name" value="VACUOLAR IMPORT AND DEGRADATION PROTEIN 24"/>
    <property type="match status" value="1"/>
</dbReference>
<dbReference type="AlphaFoldDB" id="A0A3N4M2U2"/>
<dbReference type="OrthoDB" id="62at2759"/>